<evidence type="ECO:0000313" key="1">
    <source>
        <dbReference type="EMBL" id="KAK3257486.1"/>
    </source>
</evidence>
<feature type="non-terminal residue" evidence="1">
    <location>
        <position position="1"/>
    </location>
</feature>
<gene>
    <name evidence="1" type="ORF">CYMTET_33428</name>
</gene>
<protein>
    <submittedName>
        <fullName evidence="1">Uncharacterized protein</fullName>
    </submittedName>
</protein>
<accession>A0AAE0FD14</accession>
<evidence type="ECO:0000313" key="2">
    <source>
        <dbReference type="Proteomes" id="UP001190700"/>
    </source>
</evidence>
<comment type="caution">
    <text evidence="1">The sequence shown here is derived from an EMBL/GenBank/DDBJ whole genome shotgun (WGS) entry which is preliminary data.</text>
</comment>
<name>A0AAE0FD14_9CHLO</name>
<dbReference type="EMBL" id="LGRX02020447">
    <property type="protein sequence ID" value="KAK3257486.1"/>
    <property type="molecule type" value="Genomic_DNA"/>
</dbReference>
<keyword evidence="2" id="KW-1185">Reference proteome</keyword>
<reference evidence="1 2" key="1">
    <citation type="journal article" date="2015" name="Genome Biol. Evol.">
        <title>Comparative Genomics of a Bacterivorous Green Alga Reveals Evolutionary Causalities and Consequences of Phago-Mixotrophic Mode of Nutrition.</title>
        <authorList>
            <person name="Burns J.A."/>
            <person name="Paasch A."/>
            <person name="Narechania A."/>
            <person name="Kim E."/>
        </authorList>
    </citation>
    <scope>NUCLEOTIDE SEQUENCE [LARGE SCALE GENOMIC DNA]</scope>
    <source>
        <strain evidence="1 2">PLY_AMNH</strain>
    </source>
</reference>
<dbReference type="AlphaFoldDB" id="A0AAE0FD14"/>
<sequence>DLCEAAYEVALAPRLEPQEVLIKMFTEDEVKRTGVVTGRTSLSNFVDVWNKKLGLQFREKELSVKLTEAEAAGIFCKYGFDRSSLMPYGAGR</sequence>
<organism evidence="1 2">
    <name type="scientific">Cymbomonas tetramitiformis</name>
    <dbReference type="NCBI Taxonomy" id="36881"/>
    <lineage>
        <taxon>Eukaryota</taxon>
        <taxon>Viridiplantae</taxon>
        <taxon>Chlorophyta</taxon>
        <taxon>Pyramimonadophyceae</taxon>
        <taxon>Pyramimonadales</taxon>
        <taxon>Pyramimonadaceae</taxon>
        <taxon>Cymbomonas</taxon>
    </lineage>
</organism>
<proteinExistence type="predicted"/>
<dbReference type="Proteomes" id="UP001190700">
    <property type="component" value="Unassembled WGS sequence"/>
</dbReference>